<name>A0A7W4Z8H6_9GAMM</name>
<sequence length="68" mass="7905">MTAEAGRLGSIDELLSEIANCDTLRELNEIVSEMEDRYRAGELDITEEQWPRISAFVRTRKDMVVKFR</sequence>
<evidence type="ECO:0000313" key="2">
    <source>
        <dbReference type="Proteomes" id="UP000537130"/>
    </source>
</evidence>
<accession>A0A7W4Z8H6</accession>
<reference evidence="1 2" key="1">
    <citation type="submission" date="2020-08" db="EMBL/GenBank/DDBJ databases">
        <title>Genomic Encyclopedia of Type Strains, Phase III (KMG-III): the genomes of soil and plant-associated and newly described type strains.</title>
        <authorList>
            <person name="Whitman W."/>
        </authorList>
    </citation>
    <scope>NUCLEOTIDE SEQUENCE [LARGE SCALE GENOMIC DNA]</scope>
    <source>
        <strain evidence="1 2">CECT 8654</strain>
    </source>
</reference>
<dbReference type="EMBL" id="JACHWY010000004">
    <property type="protein sequence ID" value="MBB3048976.1"/>
    <property type="molecule type" value="Genomic_DNA"/>
</dbReference>
<comment type="caution">
    <text evidence="1">The sequence shown here is derived from an EMBL/GenBank/DDBJ whole genome shotgun (WGS) entry which is preliminary data.</text>
</comment>
<proteinExistence type="predicted"/>
<dbReference type="Proteomes" id="UP000537130">
    <property type="component" value="Unassembled WGS sequence"/>
</dbReference>
<keyword evidence="2" id="KW-1185">Reference proteome</keyword>
<organism evidence="1 2">
    <name type="scientific">Litorivivens lipolytica</name>
    <dbReference type="NCBI Taxonomy" id="1524264"/>
    <lineage>
        <taxon>Bacteria</taxon>
        <taxon>Pseudomonadati</taxon>
        <taxon>Pseudomonadota</taxon>
        <taxon>Gammaproteobacteria</taxon>
        <taxon>Litorivivens</taxon>
    </lineage>
</organism>
<dbReference type="RefSeq" id="WP_183411763.1">
    <property type="nucleotide sequence ID" value="NZ_JACHWY010000004.1"/>
</dbReference>
<dbReference type="AlphaFoldDB" id="A0A7W4Z8H6"/>
<protein>
    <submittedName>
        <fullName evidence="1">Uncharacterized protein</fullName>
    </submittedName>
</protein>
<evidence type="ECO:0000313" key="1">
    <source>
        <dbReference type="EMBL" id="MBB3048976.1"/>
    </source>
</evidence>
<gene>
    <name evidence="1" type="ORF">FHR99_003250</name>
</gene>